<dbReference type="Pfam" id="PF00535">
    <property type="entry name" value="Glycos_transf_2"/>
    <property type="match status" value="1"/>
</dbReference>
<dbReference type="Gene3D" id="3.90.550.10">
    <property type="entry name" value="Spore Coat Polysaccharide Biosynthesis Protein SpsA, Chain A"/>
    <property type="match status" value="1"/>
</dbReference>
<keyword evidence="3 6" id="KW-0808">Transferase</keyword>
<dbReference type="SUPFAM" id="SSF53448">
    <property type="entry name" value="Nucleotide-diphospho-sugar transferases"/>
    <property type="match status" value="1"/>
</dbReference>
<evidence type="ECO:0000256" key="3">
    <source>
        <dbReference type="ARBA" id="ARBA00022679"/>
    </source>
</evidence>
<keyword evidence="7" id="KW-1185">Reference proteome</keyword>
<dbReference type="EMBL" id="AAVT01000001">
    <property type="protein sequence ID" value="EAW32787.1"/>
    <property type="molecule type" value="Genomic_DNA"/>
</dbReference>
<evidence type="ECO:0000313" key="6">
    <source>
        <dbReference type="EMBL" id="EAW32787.1"/>
    </source>
</evidence>
<sequence>MRGQWSTCAVVIVNYNGGDHLLAALDGLSQQTRVPDRVVVIDNASADGSAVEAQNQFPNYIFHFLDVNTGFAAANNLAIAELLGFGYIALLNPDAVPEKDWLSSLLGSAREFPDCGAFASRMLCADDPTLLDGAGDIYHISGLPWRRFHRKKLEYNLDATKVVFGSCAGAALYKIDAIESVGFFDEDFFCYVEDVDLGFRLQLAGYGCRYVPDAVVTHVGSATTGLNSPFSIYHGHRNLVWSYVKNMPGILFYLFLPLHILLNVSSIAFFGLRGDMGPICRAKWDAIKGLPLMWRKRRDIQKRRSASVLDILKLMDKRLIKLPSGFSRKNKQ</sequence>
<dbReference type="PANTHER" id="PTHR43179">
    <property type="entry name" value="RHAMNOSYLTRANSFERASE WBBL"/>
    <property type="match status" value="1"/>
</dbReference>
<dbReference type="GO" id="GO:0016757">
    <property type="term" value="F:glycosyltransferase activity"/>
    <property type="evidence" value="ECO:0007669"/>
    <property type="project" value="UniProtKB-KW"/>
</dbReference>
<dbReference type="Proteomes" id="UP000004931">
    <property type="component" value="Unassembled WGS sequence"/>
</dbReference>
<keyword evidence="4" id="KW-0472">Membrane</keyword>
<comment type="similarity">
    <text evidence="1">Belongs to the glycosyltransferase 2 family.</text>
</comment>
<accession>A0Y9I3</accession>
<name>A0Y9I3_9GAMM</name>
<feature type="domain" description="Glycosyltransferase 2-like" evidence="5">
    <location>
        <begin position="10"/>
        <end position="178"/>
    </location>
</feature>
<dbReference type="PANTHER" id="PTHR43179:SF12">
    <property type="entry name" value="GALACTOFURANOSYLTRANSFERASE GLFT2"/>
    <property type="match status" value="1"/>
</dbReference>
<evidence type="ECO:0000256" key="2">
    <source>
        <dbReference type="ARBA" id="ARBA00022676"/>
    </source>
</evidence>
<dbReference type="CDD" id="cd04186">
    <property type="entry name" value="GT_2_like_c"/>
    <property type="match status" value="1"/>
</dbReference>
<dbReference type="AlphaFoldDB" id="A0Y9I3"/>
<proteinExistence type="inferred from homology"/>
<reference evidence="6 7" key="1">
    <citation type="journal article" date="2010" name="J. Bacteriol.">
        <title>Genome sequence of the oligotrophic marine Gammaproteobacterium HTCC2143, isolated from the Oregon Coast.</title>
        <authorList>
            <person name="Oh H.M."/>
            <person name="Kang I."/>
            <person name="Ferriera S."/>
            <person name="Giovannoni S.J."/>
            <person name="Cho J.C."/>
        </authorList>
    </citation>
    <scope>NUCLEOTIDE SEQUENCE [LARGE SCALE GENOMIC DNA]</scope>
    <source>
        <strain evidence="6 7">HTCC2143</strain>
    </source>
</reference>
<keyword evidence="4" id="KW-0812">Transmembrane</keyword>
<evidence type="ECO:0000259" key="5">
    <source>
        <dbReference type="Pfam" id="PF00535"/>
    </source>
</evidence>
<feature type="transmembrane region" description="Helical" evidence="4">
    <location>
        <begin position="250"/>
        <end position="272"/>
    </location>
</feature>
<dbReference type="InterPro" id="IPR001173">
    <property type="entry name" value="Glyco_trans_2-like"/>
</dbReference>
<evidence type="ECO:0000256" key="1">
    <source>
        <dbReference type="ARBA" id="ARBA00006739"/>
    </source>
</evidence>
<keyword evidence="2" id="KW-0328">Glycosyltransferase</keyword>
<dbReference type="InterPro" id="IPR029044">
    <property type="entry name" value="Nucleotide-diphossugar_trans"/>
</dbReference>
<dbReference type="OrthoDB" id="9771846at2"/>
<comment type="caution">
    <text evidence="6">The sequence shown here is derived from an EMBL/GenBank/DDBJ whole genome shotgun (WGS) entry which is preliminary data.</text>
</comment>
<organism evidence="6 7">
    <name type="scientific">marine gamma proteobacterium HTCC2143</name>
    <dbReference type="NCBI Taxonomy" id="247633"/>
    <lineage>
        <taxon>Bacteria</taxon>
        <taxon>Pseudomonadati</taxon>
        <taxon>Pseudomonadota</taxon>
        <taxon>Gammaproteobacteria</taxon>
        <taxon>Cellvibrionales</taxon>
        <taxon>Spongiibacteraceae</taxon>
        <taxon>BD1-7 clade</taxon>
    </lineage>
</organism>
<dbReference type="STRING" id="247633.GP2143_16066"/>
<gene>
    <name evidence="6" type="ORF">GP2143_16066</name>
</gene>
<dbReference type="eggNOG" id="COG1216">
    <property type="taxonomic scope" value="Bacteria"/>
</dbReference>
<evidence type="ECO:0000256" key="4">
    <source>
        <dbReference type="SAM" id="Phobius"/>
    </source>
</evidence>
<keyword evidence="4" id="KW-1133">Transmembrane helix</keyword>
<protein>
    <submittedName>
        <fullName evidence="6">Predicted glycosyltransferase</fullName>
    </submittedName>
</protein>
<evidence type="ECO:0000313" key="7">
    <source>
        <dbReference type="Proteomes" id="UP000004931"/>
    </source>
</evidence>